<comment type="subcellular location">
    <subcellularLocation>
        <location evidence="1">Cell membrane</location>
        <topology evidence="1">Multi-pass membrane protein</topology>
    </subcellularLocation>
</comment>
<dbReference type="PANTHER" id="PTHR33529">
    <property type="entry name" value="SLR0882 PROTEIN-RELATED"/>
    <property type="match status" value="1"/>
</dbReference>
<evidence type="ECO:0000256" key="2">
    <source>
        <dbReference type="ARBA" id="ARBA00022475"/>
    </source>
</evidence>
<dbReference type="RefSeq" id="WP_125977448.1">
    <property type="nucleotide sequence ID" value="NZ_BAAADY010000014.1"/>
</dbReference>
<accession>A0A7X5Y1U3</accession>
<evidence type="ECO:0000256" key="1">
    <source>
        <dbReference type="ARBA" id="ARBA00004651"/>
    </source>
</evidence>
<evidence type="ECO:0000313" key="8">
    <source>
        <dbReference type="Proteomes" id="UP000531251"/>
    </source>
</evidence>
<feature type="transmembrane region" description="Helical" evidence="6">
    <location>
        <begin position="338"/>
        <end position="361"/>
    </location>
</feature>
<comment type="caution">
    <text evidence="7">The sequence shown here is derived from an EMBL/GenBank/DDBJ whole genome shotgun (WGS) entry which is preliminary data.</text>
</comment>
<evidence type="ECO:0000256" key="5">
    <source>
        <dbReference type="ARBA" id="ARBA00023136"/>
    </source>
</evidence>
<dbReference type="InterPro" id="IPR030923">
    <property type="entry name" value="LptG"/>
</dbReference>
<dbReference type="GO" id="GO:0015920">
    <property type="term" value="P:lipopolysaccharide transport"/>
    <property type="evidence" value="ECO:0007669"/>
    <property type="project" value="TreeGrafter"/>
</dbReference>
<protein>
    <submittedName>
        <fullName evidence="7">Lipopolysaccharide export system permease protein</fullName>
    </submittedName>
</protein>
<dbReference type="Proteomes" id="UP000531251">
    <property type="component" value="Unassembled WGS sequence"/>
</dbReference>
<keyword evidence="2" id="KW-1003">Cell membrane</keyword>
<evidence type="ECO:0000256" key="3">
    <source>
        <dbReference type="ARBA" id="ARBA00022692"/>
    </source>
</evidence>
<keyword evidence="8" id="KW-1185">Reference proteome</keyword>
<dbReference type="AlphaFoldDB" id="A0A7X5Y1U3"/>
<feature type="transmembrane region" description="Helical" evidence="6">
    <location>
        <begin position="108"/>
        <end position="126"/>
    </location>
</feature>
<evidence type="ECO:0000256" key="4">
    <source>
        <dbReference type="ARBA" id="ARBA00022989"/>
    </source>
</evidence>
<feature type="transmembrane region" description="Helical" evidence="6">
    <location>
        <begin position="68"/>
        <end position="87"/>
    </location>
</feature>
<dbReference type="PANTHER" id="PTHR33529:SF2">
    <property type="entry name" value="LIPOPOLYSACCHARIDE EXPORT SYSTEM PERMEASE PROTEIN LPTG"/>
    <property type="match status" value="1"/>
</dbReference>
<evidence type="ECO:0000256" key="6">
    <source>
        <dbReference type="SAM" id="Phobius"/>
    </source>
</evidence>
<dbReference type="GO" id="GO:0055085">
    <property type="term" value="P:transmembrane transport"/>
    <property type="evidence" value="ECO:0007669"/>
    <property type="project" value="InterPro"/>
</dbReference>
<keyword evidence="5 6" id="KW-0472">Membrane</keyword>
<sequence length="365" mass="39195">MSLRGLFPSPTVSLYMARLFVFRTFALLGALVLVLTSLDLLTESAGILAYPGNGNAEILRYATLRVPQIISTFLPYSVLGGAIFTLAQLNQNSEIIALKSGGLSAHQVLAPLMLSGLIVAGLSFAFNDRIVSRATSTLEQWKKVEFAPLPIDRGDRANVWVQASGNLINVQQIKGKGDAAQLYDITVYQRDKGSLASILTAKHGVRAGDGWRVDNVKRFDVASATLTPVPDTIIGQGVRPDQFTLAHVDPNSSSFSELRMAIGELKAAGRPTKALEGSLWHKLSGPLSAFLMPLLGAVSAFGLARSGKLFVRVVIGMALGFLYFVADNFALAMGNLGAYPPFLAAWAPFLLFLMIGEAVLLRTEE</sequence>
<proteinExistence type="predicted"/>
<dbReference type="InterPro" id="IPR005495">
    <property type="entry name" value="LptG/LptF_permease"/>
</dbReference>
<name>A0A7X5Y1U3_9SPHN</name>
<dbReference type="GO" id="GO:0043190">
    <property type="term" value="C:ATP-binding cassette (ABC) transporter complex"/>
    <property type="evidence" value="ECO:0007669"/>
    <property type="project" value="InterPro"/>
</dbReference>
<organism evidence="7 8">
    <name type="scientific">Sphingomonas trueperi</name>
    <dbReference type="NCBI Taxonomy" id="53317"/>
    <lineage>
        <taxon>Bacteria</taxon>
        <taxon>Pseudomonadati</taxon>
        <taxon>Pseudomonadota</taxon>
        <taxon>Alphaproteobacteria</taxon>
        <taxon>Sphingomonadales</taxon>
        <taxon>Sphingomonadaceae</taxon>
        <taxon>Sphingomonas</taxon>
    </lineage>
</organism>
<dbReference type="Pfam" id="PF03739">
    <property type="entry name" value="LptF_LptG"/>
    <property type="match status" value="1"/>
</dbReference>
<keyword evidence="4 6" id="KW-1133">Transmembrane helix</keyword>
<keyword evidence="3 6" id="KW-0812">Transmembrane</keyword>
<feature type="transmembrane region" description="Helical" evidence="6">
    <location>
        <begin position="309"/>
        <end position="326"/>
    </location>
</feature>
<gene>
    <name evidence="7" type="ORF">GGR89_002211</name>
</gene>
<dbReference type="EMBL" id="JAATJB010000005">
    <property type="protein sequence ID" value="NJB97896.1"/>
    <property type="molecule type" value="Genomic_DNA"/>
</dbReference>
<reference evidence="7 8" key="1">
    <citation type="submission" date="2020-03" db="EMBL/GenBank/DDBJ databases">
        <title>Genomic Encyclopedia of Type Strains, Phase IV (KMG-IV): sequencing the most valuable type-strain genomes for metagenomic binning, comparative biology and taxonomic classification.</title>
        <authorList>
            <person name="Goeker M."/>
        </authorList>
    </citation>
    <scope>NUCLEOTIDE SEQUENCE [LARGE SCALE GENOMIC DNA]</scope>
    <source>
        <strain evidence="7 8">DSM 7225</strain>
    </source>
</reference>
<evidence type="ECO:0000313" key="7">
    <source>
        <dbReference type="EMBL" id="NJB97896.1"/>
    </source>
</evidence>
<dbReference type="NCBIfam" id="TIGR04408">
    <property type="entry name" value="LptG_lptG"/>
    <property type="match status" value="1"/>
</dbReference>